<dbReference type="PANTHER" id="PTHR31374:SF153">
    <property type="entry name" value="AUXIN-RESPONSIVE PROTEIN SAUR36-LIKE"/>
    <property type="match status" value="1"/>
</dbReference>
<comment type="similarity">
    <text evidence="1">Belongs to the ARG7 family.</text>
</comment>
<feature type="signal peptide" evidence="2">
    <location>
        <begin position="1"/>
        <end position="16"/>
    </location>
</feature>
<comment type="caution">
    <text evidence="3">The sequence shown here is derived from an EMBL/GenBank/DDBJ whole genome shotgun (WGS) entry which is preliminary data.</text>
</comment>
<dbReference type="Pfam" id="PF02519">
    <property type="entry name" value="Auxin_inducible"/>
    <property type="match status" value="1"/>
</dbReference>
<dbReference type="PANTHER" id="PTHR31374">
    <property type="entry name" value="AUXIN-INDUCED PROTEIN-LIKE-RELATED"/>
    <property type="match status" value="1"/>
</dbReference>
<reference evidence="3 4" key="1">
    <citation type="submission" date="2024-06" db="EMBL/GenBank/DDBJ databases">
        <title>A chromosome level genome sequence of Diviner's sage (Salvia divinorum).</title>
        <authorList>
            <person name="Ford S.A."/>
            <person name="Ro D.-K."/>
            <person name="Ness R.W."/>
            <person name="Phillips M.A."/>
        </authorList>
    </citation>
    <scope>NUCLEOTIDE SEQUENCE [LARGE SCALE GENOMIC DNA]</scope>
    <source>
        <strain evidence="3">SAF-2024a</strain>
        <tissue evidence="3">Leaf</tissue>
    </source>
</reference>
<dbReference type="Proteomes" id="UP001567538">
    <property type="component" value="Unassembled WGS sequence"/>
</dbReference>
<feature type="chain" id="PRO_5044802403" evidence="2">
    <location>
        <begin position="17"/>
        <end position="113"/>
    </location>
</feature>
<organism evidence="3 4">
    <name type="scientific">Salvia divinorum</name>
    <name type="common">Maria pastora</name>
    <name type="synonym">Diviner's sage</name>
    <dbReference type="NCBI Taxonomy" id="28513"/>
    <lineage>
        <taxon>Eukaryota</taxon>
        <taxon>Viridiplantae</taxon>
        <taxon>Streptophyta</taxon>
        <taxon>Embryophyta</taxon>
        <taxon>Tracheophyta</taxon>
        <taxon>Spermatophyta</taxon>
        <taxon>Magnoliopsida</taxon>
        <taxon>eudicotyledons</taxon>
        <taxon>Gunneridae</taxon>
        <taxon>Pentapetalae</taxon>
        <taxon>asterids</taxon>
        <taxon>lamiids</taxon>
        <taxon>Lamiales</taxon>
        <taxon>Lamiaceae</taxon>
        <taxon>Nepetoideae</taxon>
        <taxon>Mentheae</taxon>
        <taxon>Salviinae</taxon>
        <taxon>Salvia</taxon>
        <taxon>Salvia subgen. Calosphace</taxon>
    </lineage>
</organism>
<keyword evidence="2" id="KW-0732">Signal</keyword>
<evidence type="ECO:0000256" key="1">
    <source>
        <dbReference type="ARBA" id="ARBA00006974"/>
    </source>
</evidence>
<dbReference type="InterPro" id="IPR003676">
    <property type="entry name" value="SAUR_fam"/>
</dbReference>
<evidence type="ECO:0000313" key="4">
    <source>
        <dbReference type="Proteomes" id="UP001567538"/>
    </source>
</evidence>
<name>A0ABD1IBB7_SALDI</name>
<sequence length="113" mass="12504">MSRGFLIHKLAAKMLAFWARCGYDPGMDCDCEDEETCLLGGSVPQDVKKGHFVVYAVDGGELRRFVLKLSYLAHPGFLKLLEQAEREFGFKQTGILAIPCGYSDLVSVLQSKA</sequence>
<accession>A0ABD1IBB7</accession>
<evidence type="ECO:0000256" key="2">
    <source>
        <dbReference type="SAM" id="SignalP"/>
    </source>
</evidence>
<gene>
    <name evidence="3" type="ORF">AAHA92_01669</name>
</gene>
<keyword evidence="4" id="KW-1185">Reference proteome</keyword>
<dbReference type="EMBL" id="JBEAFC010000002">
    <property type="protein sequence ID" value="KAL1566011.1"/>
    <property type="molecule type" value="Genomic_DNA"/>
</dbReference>
<protein>
    <submittedName>
        <fullName evidence="3">Auxin-responsive protein SAUR50-like</fullName>
    </submittedName>
</protein>
<proteinExistence type="inferred from homology"/>
<evidence type="ECO:0000313" key="3">
    <source>
        <dbReference type="EMBL" id="KAL1566011.1"/>
    </source>
</evidence>
<dbReference type="AlphaFoldDB" id="A0ABD1IBB7"/>